<dbReference type="AlphaFoldDB" id="A0A8T0E2Q5"/>
<reference evidence="2" key="1">
    <citation type="journal article" date="2020" name="bioRxiv">
        <title>Chromosome-level reference genome of the European wasp spider Argiope bruennichi: a resource for studies on range expansion and evolutionary adaptation.</title>
        <authorList>
            <person name="Sheffer M.M."/>
            <person name="Hoppe A."/>
            <person name="Krehenwinkel H."/>
            <person name="Uhl G."/>
            <person name="Kuss A.W."/>
            <person name="Jensen L."/>
            <person name="Jensen C."/>
            <person name="Gillespie R.G."/>
            <person name="Hoff K.J."/>
            <person name="Prost S."/>
        </authorList>
    </citation>
    <scope>NUCLEOTIDE SEQUENCE</scope>
</reference>
<dbReference type="EMBL" id="JABXBU010002231">
    <property type="protein sequence ID" value="KAF8764465.1"/>
    <property type="molecule type" value="Genomic_DNA"/>
</dbReference>
<evidence type="ECO:0000313" key="2">
    <source>
        <dbReference type="EMBL" id="KAF8764465.1"/>
    </source>
</evidence>
<proteinExistence type="predicted"/>
<reference evidence="2" key="2">
    <citation type="submission" date="2020-06" db="EMBL/GenBank/DDBJ databases">
        <authorList>
            <person name="Sheffer M."/>
        </authorList>
    </citation>
    <scope>NUCLEOTIDE SEQUENCE</scope>
</reference>
<sequence>MGISNSCAKISISCFGWKKNKIFRKRKRDLTESIVRLRDDGSVGIEGLPTARIVPNRNYTWDYVFTRGERKGNLGNFQPAVTQSLELISIPSEDKFVRRPIYRQMEGHHFNVSLKSSLPPPIPPRKIERNVSSIVLPKVNDSASSDMSKIPSTEKSAISEVESCVQGHESENSDKIQEISTNIRAHSEDNIKGASHQIPPRIFESNKDGKTEVAEGTLKNNIDLTSAPPIPPRPYNI</sequence>
<organism evidence="2 3">
    <name type="scientific">Argiope bruennichi</name>
    <name type="common">Wasp spider</name>
    <name type="synonym">Aranea bruennichi</name>
    <dbReference type="NCBI Taxonomy" id="94029"/>
    <lineage>
        <taxon>Eukaryota</taxon>
        <taxon>Metazoa</taxon>
        <taxon>Ecdysozoa</taxon>
        <taxon>Arthropoda</taxon>
        <taxon>Chelicerata</taxon>
        <taxon>Arachnida</taxon>
        <taxon>Araneae</taxon>
        <taxon>Araneomorphae</taxon>
        <taxon>Entelegynae</taxon>
        <taxon>Araneoidea</taxon>
        <taxon>Araneidae</taxon>
        <taxon>Argiope</taxon>
    </lineage>
</organism>
<keyword evidence="3" id="KW-1185">Reference proteome</keyword>
<evidence type="ECO:0000256" key="1">
    <source>
        <dbReference type="SAM" id="MobiDB-lite"/>
    </source>
</evidence>
<gene>
    <name evidence="2" type="ORF">HNY73_022533</name>
</gene>
<evidence type="ECO:0000313" key="3">
    <source>
        <dbReference type="Proteomes" id="UP000807504"/>
    </source>
</evidence>
<feature type="region of interest" description="Disordered" evidence="1">
    <location>
        <begin position="217"/>
        <end position="237"/>
    </location>
</feature>
<comment type="caution">
    <text evidence="2">The sequence shown here is derived from an EMBL/GenBank/DDBJ whole genome shotgun (WGS) entry which is preliminary data.</text>
</comment>
<accession>A0A8T0E2Q5</accession>
<feature type="compositionally biased region" description="Pro residues" evidence="1">
    <location>
        <begin position="228"/>
        <end position="237"/>
    </location>
</feature>
<protein>
    <submittedName>
        <fullName evidence="2">Uncharacterized protein</fullName>
    </submittedName>
</protein>
<dbReference type="Proteomes" id="UP000807504">
    <property type="component" value="Unassembled WGS sequence"/>
</dbReference>
<name>A0A8T0E2Q5_ARGBR</name>